<evidence type="ECO:0000313" key="8">
    <source>
        <dbReference type="Proteomes" id="UP001346149"/>
    </source>
</evidence>
<accession>A0AAN7R892</accession>
<dbReference type="Proteomes" id="UP001346149">
    <property type="component" value="Unassembled WGS sequence"/>
</dbReference>
<feature type="compositionally biased region" description="Basic residues" evidence="5">
    <location>
        <begin position="1321"/>
        <end position="1331"/>
    </location>
</feature>
<keyword evidence="4" id="KW-0539">Nucleus</keyword>
<evidence type="ECO:0000256" key="2">
    <source>
        <dbReference type="ARBA" id="ARBA00007459"/>
    </source>
</evidence>
<evidence type="ECO:0000256" key="3">
    <source>
        <dbReference type="ARBA" id="ARBA00022664"/>
    </source>
</evidence>
<reference evidence="7 8" key="1">
    <citation type="journal article" date="2023" name="Hortic Res">
        <title>Pangenome of water caltrop reveals structural variations and asymmetric subgenome divergence after allopolyploidization.</title>
        <authorList>
            <person name="Zhang X."/>
            <person name="Chen Y."/>
            <person name="Wang L."/>
            <person name="Yuan Y."/>
            <person name="Fang M."/>
            <person name="Shi L."/>
            <person name="Lu R."/>
            <person name="Comes H.P."/>
            <person name="Ma Y."/>
            <person name="Chen Y."/>
            <person name="Huang G."/>
            <person name="Zhou Y."/>
            <person name="Zheng Z."/>
            <person name="Qiu Y."/>
        </authorList>
    </citation>
    <scope>NUCLEOTIDE SEQUENCE [LARGE SCALE GENOMIC DNA]</scope>
    <source>
        <strain evidence="7">F231</strain>
    </source>
</reference>
<feature type="domain" description="Pre-mRNA polyadenylation factor Fip1" evidence="6">
    <location>
        <begin position="343"/>
        <end position="383"/>
    </location>
</feature>
<evidence type="ECO:0000256" key="1">
    <source>
        <dbReference type="ARBA" id="ARBA00004123"/>
    </source>
</evidence>
<dbReference type="Pfam" id="PF05182">
    <property type="entry name" value="Fip1"/>
    <property type="match status" value="1"/>
</dbReference>
<comment type="caution">
    <text evidence="7">The sequence shown here is derived from an EMBL/GenBank/DDBJ whole genome shotgun (WGS) entry which is preliminary data.</text>
</comment>
<dbReference type="EMBL" id="JAXQNO010000009">
    <property type="protein sequence ID" value="KAK4790996.1"/>
    <property type="molecule type" value="Genomic_DNA"/>
</dbReference>
<protein>
    <recommendedName>
        <fullName evidence="6">Pre-mRNA polyadenylation factor Fip1 domain-containing protein</fullName>
    </recommendedName>
</protein>
<feature type="compositionally biased region" description="Polar residues" evidence="5">
    <location>
        <begin position="578"/>
        <end position="592"/>
    </location>
</feature>
<feature type="compositionally biased region" description="Basic and acidic residues" evidence="5">
    <location>
        <begin position="1138"/>
        <end position="1148"/>
    </location>
</feature>
<feature type="compositionally biased region" description="Low complexity" evidence="5">
    <location>
        <begin position="19"/>
        <end position="35"/>
    </location>
</feature>
<feature type="compositionally biased region" description="Basic residues" evidence="5">
    <location>
        <begin position="704"/>
        <end position="713"/>
    </location>
</feature>
<feature type="compositionally biased region" description="Basic and acidic residues" evidence="5">
    <location>
        <begin position="1262"/>
        <end position="1274"/>
    </location>
</feature>
<dbReference type="GO" id="GO:0016607">
    <property type="term" value="C:nuclear speck"/>
    <property type="evidence" value="ECO:0007669"/>
    <property type="project" value="TreeGrafter"/>
</dbReference>
<feature type="compositionally biased region" description="Polar residues" evidence="5">
    <location>
        <begin position="1302"/>
        <end position="1314"/>
    </location>
</feature>
<keyword evidence="3" id="KW-0507">mRNA processing</keyword>
<dbReference type="PANTHER" id="PTHR36884:SF1">
    <property type="entry name" value="FIP1[V]-LIKE PROTEIN"/>
    <property type="match status" value="1"/>
</dbReference>
<evidence type="ECO:0000259" key="6">
    <source>
        <dbReference type="Pfam" id="PF05182"/>
    </source>
</evidence>
<evidence type="ECO:0000256" key="5">
    <source>
        <dbReference type="SAM" id="MobiDB-lite"/>
    </source>
</evidence>
<sequence length="1331" mass="148426">MEDDDEFGDLYTDVLRPLTSSSQPPQKSTQILSHPSPSPSPSPPHRPFDLNLKVHDHEILPGGAPTHTPVYSAQHGVEPRVLVHPETNLSNMPLEGVKLLINPKAELPREIKSVDLMDTDVKFDIEEDDVPHIPGVSGMPAQSNGVDTAAGDYWDSDSEDELKIVLNDDPQLGPAGMFGEDDDDDEDGEPLVIVDGGVPSRPMEEVNWCEDAGQLGPDGEKKEAAGAEAEKAAGGGVAVVPKIGYSSHAYHPFHSQFKYVRPGAAPLPVSSTASSAGTSGQVQPHGNAGPIAGRGRGEWRQSGVKGGPGLQKYPGYGAPTWGLGRGYGGGLDFTLPSHKTIFEVDIDSFEEKPWKYPGIDSTEFFNFGLDEESWKDYCKQLGQRRFETAPQSRIRVYESVRTEKEFDPDMPPELAAATGILDAADNVNAAKLEAAQIDVKLPARVRPALPTGRPIQVESGSGERLPSIDTRPPRIRDADAIIEYICTDEQIICQEDSLDDDSSIGRGVMDKHDIELPCVDARNDPIAERGNAPEENENSDTGIGQKKEPISRRTQAMDFVHYNAAEGDEMITAKAQHPSASQGQTHSPSRNNGIMDDERTSFGTHGGSPCVSPACSREEKKPCDSQEGSAESMSRKRTAHESSLGQGVATPLPDDRISEPENESSLGQGVVTPLLGDRISEPEKEELELDEQTSTGTFKDHGSPHSRVKRRRSPQTEEPELEVDDIEDSRAGRSSENSKARSGSSREYQKWHDGVEEEVVQAGRPSRSGGTKRHLSQNERDYRRKGPEVTRETESNHVVAKGQEGSYRDWDQDQSTLHNIPTKPEGSDRRKERSPYDRSWQRRDDDTQNTRDRKEDTRKRFRPDETGFRHKSRAHESERSEKDENPLPSSRKHLDNGVYDANLDKDVSSRGREKDDNLRSGRRESAGDFHSKRRREDEYSKRDRADKEEILHPRRDSASRQKRERDDDWKRDEHPRERDDIEDRHPLRSKEDSSLNRERSEKQKKPRSAQDENVRREREGHGNLKGGRSAEDKARASHVKTRDGHKILDKDQHSKDATRLVEQVKAREFSVDESSHQRGRVDTHSRGKEASREEKRSRQERPTARNDHRTRERGHKESMKKMKDSEGGDNNSAVITKRNQDGQRDHVTETGGGNGGNSEVTLHHQSSRKHREYASSEDEQSDSRRGRSKLERWTSQKERDFTVSSKSSSSLKLKELGRSSNGGTSESGNLPVESSKPDDLPASDQPGAIKEGDKTGNSAENKLSDNRHLDTVEKLKKRSERFKLPMPGGKETAVAKKIENEVLSSSAKTETPAESETKHERPARKRRWTSN</sequence>
<feature type="compositionally biased region" description="Acidic residues" evidence="5">
    <location>
        <begin position="717"/>
        <end position="727"/>
    </location>
</feature>
<keyword evidence="8" id="KW-1185">Reference proteome</keyword>
<dbReference type="PANTHER" id="PTHR36884">
    <property type="entry name" value="FIP1[III]-LIKE PROTEIN"/>
    <property type="match status" value="1"/>
</dbReference>
<comment type="similarity">
    <text evidence="2">Belongs to the FIP1 family.</text>
</comment>
<feature type="region of interest" description="Disordered" evidence="5">
    <location>
        <begin position="575"/>
        <end position="1331"/>
    </location>
</feature>
<feature type="compositionally biased region" description="Low complexity" evidence="5">
    <location>
        <begin position="270"/>
        <end position="280"/>
    </location>
</feature>
<feature type="region of interest" description="Disordered" evidence="5">
    <location>
        <begin position="521"/>
        <end position="553"/>
    </location>
</feature>
<comment type="subcellular location">
    <subcellularLocation>
        <location evidence="1">Nucleus</location>
    </subcellularLocation>
</comment>
<gene>
    <name evidence="7" type="ORF">SAY86_031409</name>
</gene>
<dbReference type="GO" id="GO:0006397">
    <property type="term" value="P:mRNA processing"/>
    <property type="evidence" value="ECO:0007669"/>
    <property type="project" value="UniProtKB-KW"/>
</dbReference>
<organism evidence="7 8">
    <name type="scientific">Trapa natans</name>
    <name type="common">Water chestnut</name>
    <dbReference type="NCBI Taxonomy" id="22666"/>
    <lineage>
        <taxon>Eukaryota</taxon>
        <taxon>Viridiplantae</taxon>
        <taxon>Streptophyta</taxon>
        <taxon>Embryophyta</taxon>
        <taxon>Tracheophyta</taxon>
        <taxon>Spermatophyta</taxon>
        <taxon>Magnoliopsida</taxon>
        <taxon>eudicotyledons</taxon>
        <taxon>Gunneridae</taxon>
        <taxon>Pentapetalae</taxon>
        <taxon>rosids</taxon>
        <taxon>malvids</taxon>
        <taxon>Myrtales</taxon>
        <taxon>Lythraceae</taxon>
        <taxon>Trapa</taxon>
    </lineage>
</organism>
<evidence type="ECO:0000256" key="4">
    <source>
        <dbReference type="ARBA" id="ARBA00023242"/>
    </source>
</evidence>
<feature type="compositionally biased region" description="Basic and acidic residues" evidence="5">
    <location>
        <begin position="728"/>
        <end position="739"/>
    </location>
</feature>
<dbReference type="InterPro" id="IPR044976">
    <property type="entry name" value="FIPS5/FIPS3-like"/>
</dbReference>
<evidence type="ECO:0000313" key="7">
    <source>
        <dbReference type="EMBL" id="KAK4790996.1"/>
    </source>
</evidence>
<feature type="region of interest" description="Disordered" evidence="5">
    <location>
        <begin position="450"/>
        <end position="473"/>
    </location>
</feature>
<feature type="compositionally biased region" description="Basic and acidic residues" evidence="5">
    <location>
        <begin position="902"/>
        <end position="1126"/>
    </location>
</feature>
<feature type="compositionally biased region" description="Pro residues" evidence="5">
    <location>
        <begin position="36"/>
        <end position="45"/>
    </location>
</feature>
<feature type="compositionally biased region" description="Basic and acidic residues" evidence="5">
    <location>
        <begin position="825"/>
        <end position="885"/>
    </location>
</feature>
<dbReference type="InterPro" id="IPR007854">
    <property type="entry name" value="Fip1_dom"/>
</dbReference>
<feature type="region of interest" description="Disordered" evidence="5">
    <location>
        <begin position="269"/>
        <end position="311"/>
    </location>
</feature>
<feature type="compositionally biased region" description="Basic and acidic residues" evidence="5">
    <location>
        <begin position="776"/>
        <end position="795"/>
    </location>
</feature>
<dbReference type="GO" id="GO:0003723">
    <property type="term" value="F:RNA binding"/>
    <property type="evidence" value="ECO:0007669"/>
    <property type="project" value="TreeGrafter"/>
</dbReference>
<feature type="compositionally biased region" description="Basic and acidic residues" evidence="5">
    <location>
        <begin position="1181"/>
        <end position="1201"/>
    </location>
</feature>
<proteinExistence type="inferred from homology"/>
<name>A0AAN7R892_TRANT</name>
<feature type="region of interest" description="Disordered" evidence="5">
    <location>
        <begin position="1"/>
        <end position="50"/>
    </location>
</feature>